<dbReference type="AlphaFoldDB" id="A0A2H9TIP5"/>
<proteinExistence type="predicted"/>
<evidence type="ECO:0000313" key="2">
    <source>
        <dbReference type="Proteomes" id="UP000240830"/>
    </source>
</evidence>
<evidence type="ECO:0000313" key="1">
    <source>
        <dbReference type="EMBL" id="PJF17619.1"/>
    </source>
</evidence>
<reference evidence="1 2" key="1">
    <citation type="submission" date="2016-10" db="EMBL/GenBank/DDBJ databases">
        <title>The genome of Paramicrosporidium saccamoebae is the missing link in understanding Cryptomycota and Microsporidia evolution.</title>
        <authorList>
            <person name="Quandt C.A."/>
            <person name="Beaudet D."/>
            <person name="Corsaro D."/>
            <person name="Michel R."/>
            <person name="Corradi N."/>
            <person name="James T."/>
        </authorList>
    </citation>
    <scope>NUCLEOTIDE SEQUENCE [LARGE SCALE GENOMIC DNA]</scope>
    <source>
        <strain evidence="1 2">KSL3</strain>
    </source>
</reference>
<comment type="caution">
    <text evidence="1">The sequence shown here is derived from an EMBL/GenBank/DDBJ whole genome shotgun (WGS) entry which is preliminary data.</text>
</comment>
<dbReference type="EMBL" id="MTSL01000168">
    <property type="protein sequence ID" value="PJF17619.1"/>
    <property type="molecule type" value="Genomic_DNA"/>
</dbReference>
<sequence length="953" mass="109668">MSIFDNLRYDQETLEGLSTVLISNPSPHIQDAWCAAYLDKDASQLVFDSYIHRKEWHHLLLPLDLILSNKHLAELVDANWSMYRPAYYSLNHDYPIMSQVNWQRNIFKAIEQNPALIKGRLGEYGVSQGQLELWYVETYDVTLNSDIVAKWLEKLKIWLLVQLQAHLTDPQYSMENASSWFPYDARDRLIFHKFNSNPLKHYQTLLTRITILLGDMPESNVALWHGKLLYALLHLAETLPKQQIEEFLISYSPLNYQEATLLDLRPWFIKTGMFQTCPSSPLNSKMRQLGELHSTMLPTVRGDAKFLMFWNDVRGFARPLRPSSTPCTWLDICRLIARIPPDEILPPKFERPITIQSASSQPLQVYSDIYDLLRVLPSWLTEQSYVSTIFFDLTSESPLNRYVPIFQAIGRLLVWGIHYTGQDVFNFGPSVWDCLLYNWNYRVLDYTASENISAMLLCWMLMVPWQVSALRLHCKPRGLDFLLTNYTPLFQNLDYADDRTLDALSAIVTERLPAVAFHAYRMLSLSPGQCEALYRRFVGRPELHRWMLPLMLILNNPTLTKIVDWEGHRHDAFAIADNLAILNEEPWKTRIVKAVVDNPALLESSQLARVASMPSWLNPYHLYSTSSFREWLAKLPPLLLLVQMAASGVTWLFPHLIVPDSEDISSFNKFQGDLMDEDKFAIVLKRIMGHLETEQDSVKAIWHGKLVQLVLPPDNANHLPLSIILDYFNAYATEDYQFGMVQGLANSIILRQPLSESIPYHVRSKLDQLKIRFPSLQPFWGLRADYTRHWRRELISRGVFVPPLHVCDLQDSCLVLAKICVSALWLVHPTFANPFLIQHGEKVVSCKDVYCLLDLIPSLLVADGAIESTVNGAVLGSAQQSTVVWLTIGLLISWGFVYSDRDVFGFNDSQWQLVYDLASKPVNIEDGHEGLAVIVKNLMLQGFFRATRNHYIR</sequence>
<name>A0A2H9TIP5_9FUNG</name>
<protein>
    <submittedName>
        <fullName evidence="1">Uncharacterized protein</fullName>
    </submittedName>
</protein>
<keyword evidence="2" id="KW-1185">Reference proteome</keyword>
<gene>
    <name evidence="1" type="ORF">PSACC_02565</name>
</gene>
<organism evidence="1 2">
    <name type="scientific">Paramicrosporidium saccamoebae</name>
    <dbReference type="NCBI Taxonomy" id="1246581"/>
    <lineage>
        <taxon>Eukaryota</taxon>
        <taxon>Fungi</taxon>
        <taxon>Fungi incertae sedis</taxon>
        <taxon>Cryptomycota</taxon>
        <taxon>Cryptomycota incertae sedis</taxon>
        <taxon>Paramicrosporidium</taxon>
    </lineage>
</organism>
<accession>A0A2H9TIP5</accession>
<dbReference type="Proteomes" id="UP000240830">
    <property type="component" value="Unassembled WGS sequence"/>
</dbReference>